<protein>
    <recommendedName>
        <fullName evidence="1">Heterokaryon incompatibility domain-containing protein</fullName>
    </recommendedName>
</protein>
<reference evidence="2" key="2">
    <citation type="journal article" date="2010" name="Nature">
        <title>Comparative genomics reveals mobile pathogenicity chromosomes in Fusarium.</title>
        <authorList>
            <person name="Ma L.J."/>
            <person name="van der Does H.C."/>
            <person name="Borkovich K.A."/>
            <person name="Coleman J.J."/>
            <person name="Daboussi M.J."/>
            <person name="Di Pietro A."/>
            <person name="Dufresne M."/>
            <person name="Freitag M."/>
            <person name="Grabherr M."/>
            <person name="Henrissat B."/>
            <person name="Houterman P.M."/>
            <person name="Kang S."/>
            <person name="Shim W.B."/>
            <person name="Woloshuk C."/>
            <person name="Xie X."/>
            <person name="Xu J.R."/>
            <person name="Antoniw J."/>
            <person name="Baker S.E."/>
            <person name="Bluhm B.H."/>
            <person name="Breakspear A."/>
            <person name="Brown D.W."/>
            <person name="Butchko R.A."/>
            <person name="Chapman S."/>
            <person name="Coulson R."/>
            <person name="Coutinho P.M."/>
            <person name="Danchin E.G."/>
            <person name="Diener A."/>
            <person name="Gale L.R."/>
            <person name="Gardiner D.M."/>
            <person name="Goff S."/>
            <person name="Hammond-Kosack K.E."/>
            <person name="Hilburn K."/>
            <person name="Hua-Van A."/>
            <person name="Jonkers W."/>
            <person name="Kazan K."/>
            <person name="Kodira C.D."/>
            <person name="Koehrsen M."/>
            <person name="Kumar L."/>
            <person name="Lee Y.H."/>
            <person name="Li L."/>
            <person name="Manners J.M."/>
            <person name="Miranda-Saavedra D."/>
            <person name="Mukherjee M."/>
            <person name="Park G."/>
            <person name="Park J."/>
            <person name="Park S.Y."/>
            <person name="Proctor R.H."/>
            <person name="Regev A."/>
            <person name="Ruiz-Roldan M.C."/>
            <person name="Sain D."/>
            <person name="Sakthikumar S."/>
            <person name="Sykes S."/>
            <person name="Schwartz D.C."/>
            <person name="Turgeon B.G."/>
            <person name="Wapinski I."/>
            <person name="Yoder O."/>
            <person name="Young S."/>
            <person name="Zeng Q."/>
            <person name="Zhou S."/>
            <person name="Galagan J."/>
            <person name="Cuomo C.A."/>
            <person name="Kistler H.C."/>
            <person name="Rep M."/>
        </authorList>
    </citation>
    <scope>NUCLEOTIDE SEQUENCE [LARGE SCALE GENOMIC DNA]</scope>
    <source>
        <strain evidence="2">4287</strain>
    </source>
</reference>
<dbReference type="Pfam" id="PF06985">
    <property type="entry name" value="HET"/>
    <property type="match status" value="1"/>
</dbReference>
<reference evidence="2" key="1">
    <citation type="submission" date="2007-04" db="EMBL/GenBank/DDBJ databases">
        <authorList>
            <consortium name="The Broad Institute Genome Sequencing Platform"/>
            <person name="Birren B."/>
            <person name="Lander E."/>
            <person name="Galagan J."/>
            <person name="Nusbaum C."/>
            <person name="Devon K."/>
            <person name="Ma L.-J."/>
            <person name="Jaffe D."/>
            <person name="Butler J."/>
            <person name="Alvarez P."/>
            <person name="Gnerre S."/>
            <person name="Grabherr M."/>
            <person name="Kleber M."/>
            <person name="Mauceli E."/>
            <person name="Brockman W."/>
            <person name="MacCallum I.A."/>
            <person name="Young S."/>
            <person name="LaButti K."/>
            <person name="DeCaprio D."/>
            <person name="Crawford M."/>
            <person name="Koehrsen M."/>
            <person name="Engels R."/>
            <person name="Montgomery P."/>
            <person name="Pearson M."/>
            <person name="Howarth C."/>
            <person name="Larson L."/>
            <person name="White J."/>
            <person name="O'Leary S."/>
            <person name="Kodira C."/>
            <person name="Zeng Q."/>
            <person name="Yandava C."/>
            <person name="Alvarado L."/>
            <person name="Kistler C."/>
            <person name="Shim W.-B."/>
            <person name="Kang S."/>
            <person name="Woloshuk C."/>
        </authorList>
    </citation>
    <scope>NUCLEOTIDE SEQUENCE</scope>
    <source>
        <strain evidence="2">4287</strain>
    </source>
</reference>
<feature type="domain" description="Heterokaryon incompatibility" evidence="1">
    <location>
        <begin position="61"/>
        <end position="180"/>
    </location>
</feature>
<proteinExistence type="predicted"/>
<evidence type="ECO:0000259" key="1">
    <source>
        <dbReference type="Pfam" id="PF06985"/>
    </source>
</evidence>
<dbReference type="Proteomes" id="UP000009097">
    <property type="component" value="Unassembled WGS sequence"/>
</dbReference>
<dbReference type="AlphaFoldDB" id="A0A0J9WJG3"/>
<dbReference type="KEGG" id="fox:FOXG_03846"/>
<dbReference type="OrthoDB" id="4850726at2759"/>
<dbReference type="PANTHER" id="PTHR24148:SF73">
    <property type="entry name" value="HET DOMAIN PROTEIN (AFU_ORTHOLOGUE AFUA_8G01020)"/>
    <property type="match status" value="1"/>
</dbReference>
<dbReference type="VEuPathDB" id="FungiDB:FOXG_03846"/>
<dbReference type="EMBL" id="DS231699">
    <property type="protein sequence ID" value="KNB00232.1"/>
    <property type="molecule type" value="Genomic_DNA"/>
</dbReference>
<gene>
    <name evidence="2" type="ORF">FOXG_03846</name>
</gene>
<organism evidence="2 3">
    <name type="scientific">Fusarium oxysporum f. sp. lycopersici (strain 4287 / CBS 123668 / FGSC 9935 / NRRL 34936)</name>
    <name type="common">Fusarium vascular wilt of tomato</name>
    <dbReference type="NCBI Taxonomy" id="426428"/>
    <lineage>
        <taxon>Eukaryota</taxon>
        <taxon>Fungi</taxon>
        <taxon>Dikarya</taxon>
        <taxon>Ascomycota</taxon>
        <taxon>Pezizomycotina</taxon>
        <taxon>Sordariomycetes</taxon>
        <taxon>Hypocreomycetidae</taxon>
        <taxon>Hypocreales</taxon>
        <taxon>Nectriaceae</taxon>
        <taxon>Fusarium</taxon>
        <taxon>Fusarium oxysporum species complex</taxon>
    </lineage>
</organism>
<dbReference type="InterPro" id="IPR010730">
    <property type="entry name" value="HET"/>
</dbReference>
<evidence type="ECO:0000313" key="3">
    <source>
        <dbReference type="Proteomes" id="UP000009097"/>
    </source>
</evidence>
<sequence length="631" mass="71170">MADQKSEASLILKETNPGLNYPPLLYSRGEIRLLELIAPLTSHSMPNGKLHTVSIHDSRRYTALSYCWGANRREKKILLNGQEFPVTSNLAAAIQHLQKQPGYYWIDAICIDQSNPEERGLQVSLMKAVFNRAIEVVIWLGERVDLPFMFNISTETKQPDAERSSFFCNSYWRRVWVVQEVSTASKIRIIHGNGHIIWEELVAYMNSALVLNQDFNTEASMGIECIQRLMDLRQGFRCHRPAYFLDLLYRSKSLLATDELDRVYGLLGLAHDSEIFLHCPQYGITLDRLYERMAMSVIENTGSLDILYFNRGAKRDALPTWVPRWLELQGDRIGQWINYTIQRSRSSNGFSTHTAIPRVLENMLVVQGRRIGVLDGLSSPCFSGTSSNRSPGVSVPMAQLGGNLDPYGSYDATVYAVLETVCRGHSLPKNEKGACFSQFHWAFQTRIKAHLGQWISENEDIKIRGESLSYWFDETAGQLPRFITSALYIGVRCGFSQFLTNDSVDGLSLFEPLAMKTARGFLDREEEPFMNIKVPHSEEKIFNLKDAEEGLLCLSSSEMRLVVTDEGLVGLAVKEASQGDVLVQLEGCERPIVLRRAKADEGAWQIVGEGWLYDASSASPVNCEICSYTIA</sequence>
<dbReference type="RefSeq" id="XP_018238277.1">
    <property type="nucleotide sequence ID" value="XM_018381717.1"/>
</dbReference>
<evidence type="ECO:0000313" key="2">
    <source>
        <dbReference type="EMBL" id="KNB00232.1"/>
    </source>
</evidence>
<dbReference type="PANTHER" id="PTHR24148">
    <property type="entry name" value="ANKYRIN REPEAT DOMAIN-CONTAINING PROTEIN 39 HOMOLOG-RELATED"/>
    <property type="match status" value="1"/>
</dbReference>
<dbReference type="GeneID" id="28945945"/>
<dbReference type="InterPro" id="IPR052895">
    <property type="entry name" value="HetReg/Transcr_Mod"/>
</dbReference>
<name>A0A0J9WJG3_FUSO4</name>
<accession>A0A0J9WJG3</accession>